<dbReference type="AlphaFoldDB" id="A0A1I1LKC3"/>
<dbReference type="OrthoDB" id="9256176at2"/>
<keyword evidence="3" id="KW-1185">Reference proteome</keyword>
<dbReference type="RefSeq" id="WP_090134608.1">
    <property type="nucleotide sequence ID" value="NZ_FOLY01000005.1"/>
</dbReference>
<reference evidence="3" key="1">
    <citation type="submission" date="2016-10" db="EMBL/GenBank/DDBJ databases">
        <authorList>
            <person name="Varghese N."/>
            <person name="Submissions S."/>
        </authorList>
    </citation>
    <scope>NUCLEOTIDE SEQUENCE [LARGE SCALE GENOMIC DNA]</scope>
    <source>
        <strain evidence="3">DSM 23439</strain>
    </source>
</reference>
<evidence type="ECO:0000313" key="3">
    <source>
        <dbReference type="Proteomes" id="UP000199046"/>
    </source>
</evidence>
<keyword evidence="1" id="KW-0472">Membrane</keyword>
<proteinExistence type="predicted"/>
<gene>
    <name evidence="2" type="ORF">SAMN05421848_2535</name>
</gene>
<organism evidence="2 3">
    <name type="scientific">Kushneria avicenniae</name>
    <dbReference type="NCBI Taxonomy" id="402385"/>
    <lineage>
        <taxon>Bacteria</taxon>
        <taxon>Pseudomonadati</taxon>
        <taxon>Pseudomonadota</taxon>
        <taxon>Gammaproteobacteria</taxon>
        <taxon>Oceanospirillales</taxon>
        <taxon>Halomonadaceae</taxon>
        <taxon>Kushneria</taxon>
    </lineage>
</organism>
<dbReference type="Proteomes" id="UP000199046">
    <property type="component" value="Unassembled WGS sequence"/>
</dbReference>
<dbReference type="STRING" id="402385.SAMN05421848_2535"/>
<sequence>MTMSAEGQSTTVHQFRANRFGLLMSLAGIILLVLNVMMSVSRPYVDMPVSTLTLPLILIAVGIWRHFTLYADMQPDHMKVKLAPALGWHTFLYTEIVEVRRKGNLCRIYYRRHDKPDASPRQVKMKLIEMSSSERERFMYVLKQRLPEGVTVS</sequence>
<accession>A0A1I1LKC3</accession>
<keyword evidence="1" id="KW-1133">Transmembrane helix</keyword>
<feature type="transmembrane region" description="Helical" evidence="1">
    <location>
        <begin position="20"/>
        <end position="40"/>
    </location>
</feature>
<dbReference type="EMBL" id="FOLY01000005">
    <property type="protein sequence ID" value="SFC73647.1"/>
    <property type="molecule type" value="Genomic_DNA"/>
</dbReference>
<evidence type="ECO:0000256" key="1">
    <source>
        <dbReference type="SAM" id="Phobius"/>
    </source>
</evidence>
<feature type="transmembrane region" description="Helical" evidence="1">
    <location>
        <begin position="52"/>
        <end position="71"/>
    </location>
</feature>
<keyword evidence="1" id="KW-0812">Transmembrane</keyword>
<evidence type="ECO:0000313" key="2">
    <source>
        <dbReference type="EMBL" id="SFC73647.1"/>
    </source>
</evidence>
<protein>
    <submittedName>
        <fullName evidence="2">Uncharacterized protein</fullName>
    </submittedName>
</protein>
<name>A0A1I1LKC3_9GAMM</name>